<evidence type="ECO:0000313" key="1">
    <source>
        <dbReference type="EMBL" id="KTD69471.1"/>
    </source>
</evidence>
<dbReference type="Gene3D" id="3.30.1810.10">
    <property type="entry name" value="YdfO-like"/>
    <property type="match status" value="2"/>
</dbReference>
<proteinExistence type="predicted"/>
<dbReference type="InterPro" id="IPR009833">
    <property type="entry name" value="DUF1398"/>
</dbReference>
<name>A0A0W0ZJK1_9GAMM</name>
<dbReference type="InterPro" id="IPR036696">
    <property type="entry name" value="YdfO-like_sf"/>
</dbReference>
<dbReference type="STRING" id="947033.Lste_2629"/>
<keyword evidence="2" id="KW-1185">Reference proteome</keyword>
<gene>
    <name evidence="1" type="ORF">Lste_2629</name>
</gene>
<dbReference type="EMBL" id="LNYY01000019">
    <property type="protein sequence ID" value="KTD69471.1"/>
    <property type="molecule type" value="Genomic_DNA"/>
</dbReference>
<dbReference type="OrthoDB" id="5954591at2"/>
<dbReference type="SUPFAM" id="SSF160419">
    <property type="entry name" value="YdfO-like"/>
    <property type="match status" value="2"/>
</dbReference>
<evidence type="ECO:0008006" key="3">
    <source>
        <dbReference type="Google" id="ProtNLM"/>
    </source>
</evidence>
<sequence>MFHVQPNTIAVIKKSLHAGFKGQTTFPEHVKTIADVGVTRYIVDILQSKVIYHFADNNIHTETLPATYKQYNFSFFDPSEVKNAIKEIQQQAIDYPTFLARIASAGTKSYEVNITKGRIIYQGENDRCIEEFPKLI</sequence>
<dbReference type="Pfam" id="PF07166">
    <property type="entry name" value="DUF1398"/>
    <property type="match status" value="1"/>
</dbReference>
<accession>A0A0W0ZJK1</accession>
<evidence type="ECO:0000313" key="2">
    <source>
        <dbReference type="Proteomes" id="UP000054926"/>
    </source>
</evidence>
<organism evidence="1 2">
    <name type="scientific">Legionella steelei</name>
    <dbReference type="NCBI Taxonomy" id="947033"/>
    <lineage>
        <taxon>Bacteria</taxon>
        <taxon>Pseudomonadati</taxon>
        <taxon>Pseudomonadota</taxon>
        <taxon>Gammaproteobacteria</taxon>
        <taxon>Legionellales</taxon>
        <taxon>Legionellaceae</taxon>
        <taxon>Legionella</taxon>
    </lineage>
</organism>
<dbReference type="AlphaFoldDB" id="A0A0W0ZJK1"/>
<dbReference type="Proteomes" id="UP000054926">
    <property type="component" value="Unassembled WGS sequence"/>
</dbReference>
<comment type="caution">
    <text evidence="1">The sequence shown here is derived from an EMBL/GenBank/DDBJ whole genome shotgun (WGS) entry which is preliminary data.</text>
</comment>
<dbReference type="RefSeq" id="WP_058511407.1">
    <property type="nucleotide sequence ID" value="NZ_DAIOMV010000011.1"/>
</dbReference>
<protein>
    <recommendedName>
        <fullName evidence="3">Phage envelope protein</fullName>
    </recommendedName>
</protein>
<dbReference type="PATRIC" id="fig|947033.5.peg.2791"/>
<reference evidence="1 2" key="1">
    <citation type="submission" date="2015-11" db="EMBL/GenBank/DDBJ databases">
        <title>Genomic analysis of 38 Legionella species identifies large and diverse effector repertoires.</title>
        <authorList>
            <person name="Burstein D."/>
            <person name="Amaro F."/>
            <person name="Zusman T."/>
            <person name="Lifshitz Z."/>
            <person name="Cohen O."/>
            <person name="Gilbert J.A."/>
            <person name="Pupko T."/>
            <person name="Shuman H.A."/>
            <person name="Segal G."/>
        </authorList>
    </citation>
    <scope>NUCLEOTIDE SEQUENCE [LARGE SCALE GENOMIC DNA]</scope>
    <source>
        <strain evidence="1 2">IMVS3376</strain>
    </source>
</reference>